<dbReference type="InterPro" id="IPR056423">
    <property type="entry name" value="BACK_BPM_SPOP"/>
</dbReference>
<dbReference type="AlphaFoldDB" id="A0AAV5DB79"/>
<gene>
    <name evidence="5" type="primary">ga25500</name>
    <name evidence="4" type="synonym">ga25439</name>
    <name evidence="4" type="ORF">PR202_ga25439</name>
    <name evidence="5" type="ORF">PR202_ga25500</name>
</gene>
<name>A0AAV5DB79_ELECO</name>
<feature type="domain" description="BPM/SPOP BACK" evidence="3">
    <location>
        <begin position="123"/>
        <end position="175"/>
    </location>
</feature>
<evidence type="ECO:0000259" key="3">
    <source>
        <dbReference type="Pfam" id="PF24570"/>
    </source>
</evidence>
<dbReference type="Gene3D" id="1.25.40.420">
    <property type="match status" value="1"/>
</dbReference>
<dbReference type="EMBL" id="BQKI01000014">
    <property type="protein sequence ID" value="GJN07597.1"/>
    <property type="molecule type" value="Genomic_DNA"/>
</dbReference>
<protein>
    <recommendedName>
        <fullName evidence="3">BPM/SPOP BACK domain-containing protein</fullName>
    </recommendedName>
</protein>
<dbReference type="EMBL" id="BQKI01000014">
    <property type="protein sequence ID" value="GJN07655.1"/>
    <property type="molecule type" value="Genomic_DNA"/>
</dbReference>
<keyword evidence="6" id="KW-1185">Reference proteome</keyword>
<evidence type="ECO:0000313" key="4">
    <source>
        <dbReference type="EMBL" id="GJN07597.1"/>
    </source>
</evidence>
<sequence length="183" mass="19592">MTGTLLVAQHLDPGAIPLSPSSSTSQDTAVSCRGSRRGSCSVNDSSLCCTRRCLHGGAVMINSSRRNGRRCTTLVENGVRLCLVQHTTKAALATRSTGRDGYSLDRLKLICEGKLADRVTVDTVATTLALAEQHNCSQLKDKCVDFITGHLDAVLETEGYKHLEASCPIVLTQLLKAAHGRNN</sequence>
<dbReference type="Proteomes" id="UP001054889">
    <property type="component" value="Unassembled WGS sequence"/>
</dbReference>
<accession>A0AAV5DB79</accession>
<feature type="region of interest" description="Disordered" evidence="2">
    <location>
        <begin position="16"/>
        <end position="39"/>
    </location>
</feature>
<dbReference type="PANTHER" id="PTHR26379:SF514">
    <property type="entry name" value="OS06G0668400 PROTEIN"/>
    <property type="match status" value="1"/>
</dbReference>
<reference evidence="5" key="2">
    <citation type="submission" date="2021-12" db="EMBL/GenBank/DDBJ databases">
        <title>Resequencing data analysis of finger millet.</title>
        <authorList>
            <person name="Hatakeyama M."/>
            <person name="Aluri S."/>
            <person name="Balachadran M.T."/>
            <person name="Sivarajan S.R."/>
            <person name="Poveda L."/>
            <person name="Shimizu-Inatsugi R."/>
            <person name="Schlapbach R."/>
            <person name="Sreeman S.M."/>
            <person name="Shimizu K.K."/>
        </authorList>
    </citation>
    <scope>NUCLEOTIDE SEQUENCE</scope>
</reference>
<dbReference type="PANTHER" id="PTHR26379">
    <property type="entry name" value="BTB/POZ AND MATH DOMAIN-CONTAINING PROTEIN 1"/>
    <property type="match status" value="1"/>
</dbReference>
<evidence type="ECO:0000313" key="6">
    <source>
        <dbReference type="Proteomes" id="UP001054889"/>
    </source>
</evidence>
<dbReference type="Pfam" id="PF24570">
    <property type="entry name" value="BACK_BPM_SPOP"/>
    <property type="match status" value="1"/>
</dbReference>
<reference evidence="5" key="1">
    <citation type="journal article" date="2018" name="DNA Res.">
        <title>Multiple hybrid de novo genome assembly of finger millet, an orphan allotetraploid crop.</title>
        <authorList>
            <person name="Hatakeyama M."/>
            <person name="Aluri S."/>
            <person name="Balachadran M.T."/>
            <person name="Sivarajan S.R."/>
            <person name="Patrignani A."/>
            <person name="Gruter S."/>
            <person name="Poveda L."/>
            <person name="Shimizu-Inatsugi R."/>
            <person name="Baeten J."/>
            <person name="Francoijs K.J."/>
            <person name="Nataraja K.N."/>
            <person name="Reddy Y.A.N."/>
            <person name="Phadnis S."/>
            <person name="Ravikumar R.L."/>
            <person name="Schlapbach R."/>
            <person name="Sreeman S.M."/>
            <person name="Shimizu K.K."/>
        </authorList>
    </citation>
    <scope>NUCLEOTIDE SEQUENCE</scope>
</reference>
<proteinExistence type="inferred from homology"/>
<comment type="similarity">
    <text evidence="1">Belongs to the Tdpoz family.</text>
</comment>
<evidence type="ECO:0000313" key="5">
    <source>
        <dbReference type="EMBL" id="GJN07655.1"/>
    </source>
</evidence>
<dbReference type="InterPro" id="IPR045005">
    <property type="entry name" value="BPM1-6"/>
</dbReference>
<evidence type="ECO:0000256" key="2">
    <source>
        <dbReference type="SAM" id="MobiDB-lite"/>
    </source>
</evidence>
<evidence type="ECO:0000256" key="1">
    <source>
        <dbReference type="ARBA" id="ARBA00010846"/>
    </source>
</evidence>
<organism evidence="5 6">
    <name type="scientific">Eleusine coracana subsp. coracana</name>
    <dbReference type="NCBI Taxonomy" id="191504"/>
    <lineage>
        <taxon>Eukaryota</taxon>
        <taxon>Viridiplantae</taxon>
        <taxon>Streptophyta</taxon>
        <taxon>Embryophyta</taxon>
        <taxon>Tracheophyta</taxon>
        <taxon>Spermatophyta</taxon>
        <taxon>Magnoliopsida</taxon>
        <taxon>Liliopsida</taxon>
        <taxon>Poales</taxon>
        <taxon>Poaceae</taxon>
        <taxon>PACMAD clade</taxon>
        <taxon>Chloridoideae</taxon>
        <taxon>Cynodonteae</taxon>
        <taxon>Eleusininae</taxon>
        <taxon>Eleusine</taxon>
    </lineage>
</organism>
<feature type="compositionally biased region" description="Polar residues" evidence="2">
    <location>
        <begin position="19"/>
        <end position="29"/>
    </location>
</feature>
<dbReference type="GO" id="GO:0016567">
    <property type="term" value="P:protein ubiquitination"/>
    <property type="evidence" value="ECO:0007669"/>
    <property type="project" value="InterPro"/>
</dbReference>
<comment type="caution">
    <text evidence="5">The sequence shown here is derived from an EMBL/GenBank/DDBJ whole genome shotgun (WGS) entry which is preliminary data.</text>
</comment>